<dbReference type="EMBL" id="FOHE01000003">
    <property type="protein sequence ID" value="SES93092.1"/>
    <property type="molecule type" value="Genomic_DNA"/>
</dbReference>
<evidence type="ECO:0000256" key="4">
    <source>
        <dbReference type="ARBA" id="ARBA00022475"/>
    </source>
</evidence>
<evidence type="ECO:0000256" key="2">
    <source>
        <dbReference type="ARBA" id="ARBA00005658"/>
    </source>
</evidence>
<name>A0A1I0AIK6_9BACI</name>
<dbReference type="RefSeq" id="WP_090867625.1">
    <property type="nucleotide sequence ID" value="NZ_FOHE01000003.1"/>
</dbReference>
<feature type="transmembrane region" description="Helical" evidence="8">
    <location>
        <begin position="391"/>
        <end position="416"/>
    </location>
</feature>
<feature type="transmembrane region" description="Helical" evidence="8">
    <location>
        <begin position="463"/>
        <end position="485"/>
    </location>
</feature>
<feature type="transmembrane region" description="Helical" evidence="8">
    <location>
        <begin position="343"/>
        <end position="368"/>
    </location>
</feature>
<feature type="transmembrane region" description="Helical" evidence="8">
    <location>
        <begin position="226"/>
        <end position="244"/>
    </location>
</feature>
<keyword evidence="4" id="KW-1003">Cell membrane</keyword>
<dbReference type="NCBIfam" id="TIGR00842">
    <property type="entry name" value="bcct"/>
    <property type="match status" value="1"/>
</dbReference>
<feature type="transmembrane region" description="Helical" evidence="8">
    <location>
        <begin position="45"/>
        <end position="64"/>
    </location>
</feature>
<feature type="transmembrane region" description="Helical" evidence="8">
    <location>
        <begin position="85"/>
        <end position="105"/>
    </location>
</feature>
<keyword evidence="7 8" id="KW-0472">Membrane</keyword>
<reference evidence="9 10" key="1">
    <citation type="submission" date="2016-10" db="EMBL/GenBank/DDBJ databases">
        <authorList>
            <person name="de Groot N.N."/>
        </authorList>
    </citation>
    <scope>NUCLEOTIDE SEQUENCE [LARGE SCALE GENOMIC DNA]</scope>
    <source>
        <strain evidence="9 10">IBRC-M 10780</strain>
    </source>
</reference>
<feature type="transmembrane region" description="Helical" evidence="8">
    <location>
        <begin position="313"/>
        <end position="331"/>
    </location>
</feature>
<comment type="similarity">
    <text evidence="2">Belongs to the BCCT transporter (TC 2.A.15) family.</text>
</comment>
<comment type="subcellular location">
    <subcellularLocation>
        <location evidence="1">Cell membrane</location>
        <topology evidence="1">Multi-pass membrane protein</topology>
    </subcellularLocation>
</comment>
<feature type="transmembrane region" description="Helical" evidence="8">
    <location>
        <begin position="134"/>
        <end position="155"/>
    </location>
</feature>
<evidence type="ECO:0000256" key="8">
    <source>
        <dbReference type="SAM" id="Phobius"/>
    </source>
</evidence>
<keyword evidence="3" id="KW-0813">Transport</keyword>
<feature type="transmembrane region" description="Helical" evidence="8">
    <location>
        <begin position="256"/>
        <end position="279"/>
    </location>
</feature>
<dbReference type="GO" id="GO:0022857">
    <property type="term" value="F:transmembrane transporter activity"/>
    <property type="evidence" value="ECO:0007669"/>
    <property type="project" value="InterPro"/>
</dbReference>
<keyword evidence="5 8" id="KW-0812">Transmembrane</keyword>
<dbReference type="AlphaFoldDB" id="A0A1I0AIK6"/>
<evidence type="ECO:0000256" key="1">
    <source>
        <dbReference type="ARBA" id="ARBA00004651"/>
    </source>
</evidence>
<evidence type="ECO:0000256" key="3">
    <source>
        <dbReference type="ARBA" id="ARBA00022448"/>
    </source>
</evidence>
<keyword evidence="6 8" id="KW-1133">Transmembrane helix</keyword>
<dbReference type="STRING" id="930131.SAMN05216389_103229"/>
<dbReference type="InterPro" id="IPR000060">
    <property type="entry name" value="BCCT_transptr"/>
</dbReference>
<gene>
    <name evidence="9" type="ORF">SAMN05216389_103229</name>
</gene>
<sequence length="497" mass="54812">MKKVSSVFYITIALVIVAVIIGAMFPELSEEVTTNVNAFLSTSFGWYYMWVMSFLIIISIFIIFSPYGKIKLGKKEDKPDFSTPSWIAMLFSAGLGIGLVFYGSAEPLFHAFYDAPLSEVGSDQAFKEGLAVTYFHWGIHGWAMYGIVALVLAFFQFRKDEPGLISATLKPLFGDKMLGPWGKLIDVLAAFATIFGVATSLGFGAAQINGGLSHLFGIEVSFTSQFIIVLIVTVLFLISAWSGISKGIKYLSNANIVIAALLFFGVVIVGPTLLILNMFTETFGMYMQNIIQWSFRTASLEGDNRAWLDGWTIFYWAWWIAWAPFVGMFIARVSRGRTIRQFMIGVMLVPTFIIGIWFATFGTTAGFVQTSGIDLTQYATEMVLFNMFDQLPLSLILSILAILLIFSFFITSADSATFVLGIQSTHGSLSPPNTVKILWGLAQSAVALVLLYVGGLTALQNTIIAAAFPFSFIMILMVISLLKALRKEMRIISGRTK</sequence>
<dbReference type="OrthoDB" id="9775735at2"/>
<accession>A0A1I0AIK6</accession>
<feature type="transmembrane region" description="Helical" evidence="8">
    <location>
        <begin position="7"/>
        <end position="25"/>
    </location>
</feature>
<protein>
    <submittedName>
        <fullName evidence="9">Glycine betaine transporter</fullName>
    </submittedName>
</protein>
<feature type="transmembrane region" description="Helical" evidence="8">
    <location>
        <begin position="437"/>
        <end position="457"/>
    </location>
</feature>
<dbReference type="PROSITE" id="PS01303">
    <property type="entry name" value="BCCT"/>
    <property type="match status" value="1"/>
</dbReference>
<evidence type="ECO:0000256" key="5">
    <source>
        <dbReference type="ARBA" id="ARBA00022692"/>
    </source>
</evidence>
<dbReference type="GO" id="GO:0005886">
    <property type="term" value="C:plasma membrane"/>
    <property type="evidence" value="ECO:0007669"/>
    <property type="project" value="UniProtKB-SubCell"/>
</dbReference>
<evidence type="ECO:0000313" key="9">
    <source>
        <dbReference type="EMBL" id="SES93092.1"/>
    </source>
</evidence>
<dbReference type="PANTHER" id="PTHR30047">
    <property type="entry name" value="HIGH-AFFINITY CHOLINE TRANSPORT PROTEIN-RELATED"/>
    <property type="match status" value="1"/>
</dbReference>
<evidence type="ECO:0000256" key="7">
    <source>
        <dbReference type="ARBA" id="ARBA00023136"/>
    </source>
</evidence>
<feature type="transmembrane region" description="Helical" evidence="8">
    <location>
        <begin position="184"/>
        <end position="206"/>
    </location>
</feature>
<dbReference type="InterPro" id="IPR018093">
    <property type="entry name" value="BCCT_CS"/>
</dbReference>
<dbReference type="PANTHER" id="PTHR30047:SF7">
    <property type="entry name" value="HIGH-AFFINITY CHOLINE TRANSPORT PROTEIN"/>
    <property type="match status" value="1"/>
</dbReference>
<evidence type="ECO:0000256" key="6">
    <source>
        <dbReference type="ARBA" id="ARBA00022989"/>
    </source>
</evidence>
<organism evidence="9 10">
    <name type="scientific">Oceanobacillus limi</name>
    <dbReference type="NCBI Taxonomy" id="930131"/>
    <lineage>
        <taxon>Bacteria</taxon>
        <taxon>Bacillati</taxon>
        <taxon>Bacillota</taxon>
        <taxon>Bacilli</taxon>
        <taxon>Bacillales</taxon>
        <taxon>Bacillaceae</taxon>
        <taxon>Oceanobacillus</taxon>
    </lineage>
</organism>
<keyword evidence="10" id="KW-1185">Reference proteome</keyword>
<proteinExistence type="inferred from homology"/>
<dbReference type="Proteomes" id="UP000198618">
    <property type="component" value="Unassembled WGS sequence"/>
</dbReference>
<evidence type="ECO:0000313" key="10">
    <source>
        <dbReference type="Proteomes" id="UP000198618"/>
    </source>
</evidence>
<dbReference type="Pfam" id="PF02028">
    <property type="entry name" value="BCCT"/>
    <property type="match status" value="1"/>
</dbReference>